<comment type="similarity">
    <text evidence="2">Belongs to the major facilitator superfamily.</text>
</comment>
<feature type="transmembrane region" description="Helical" evidence="7">
    <location>
        <begin position="162"/>
        <end position="180"/>
    </location>
</feature>
<reference evidence="9 10" key="1">
    <citation type="submission" date="2020-10" db="EMBL/GenBank/DDBJ databases">
        <authorList>
            <person name="Castelo-Branco R."/>
            <person name="Eusebio N."/>
            <person name="Adriana R."/>
            <person name="Vieira A."/>
            <person name="Brugerolle De Fraissinette N."/>
            <person name="Rezende De Castro R."/>
            <person name="Schneider M.P."/>
            <person name="Vasconcelos V."/>
            <person name="Leao P.N."/>
        </authorList>
    </citation>
    <scope>NUCLEOTIDE SEQUENCE [LARGE SCALE GENOMIC DNA]</scope>
    <source>
        <strain evidence="9 10">LEGE 06123</strain>
    </source>
</reference>
<feature type="transmembrane region" description="Helical" evidence="7">
    <location>
        <begin position="12"/>
        <end position="30"/>
    </location>
</feature>
<feature type="domain" description="Major facilitator superfamily (MFS) profile" evidence="8">
    <location>
        <begin position="12"/>
        <end position="388"/>
    </location>
</feature>
<gene>
    <name evidence="9" type="ORF">IQ230_22220</name>
</gene>
<sequence length="388" mass="41600">MPAKALFVRNRFTWLAYLMTAYFAYLQAALDPIMPFLRAELGMSYTIGGLHCSAFALGMILAGLVSNRTTQTWGRSVNFWTGAVGMSVGALAVAFSRQASFTIASALLLGLLGSILQMTIQAALSDQYQAQRTLALTEANIAASIGASLVPLLIGGFQQIGWGWRSALYLAAIALILISIKFRQSIPVVATPQVEGSALHQKLPRTFWIYWVVIFLGVSVEYCIFFWGADFLETAVGLTRSHAASTMSIFVLSGFVGRVMFSRLSRLVQDEILLLGAIAVTFFGFPMFWLANFAPINILGLLIAGLGVANFYPLILSLAVGAANLQSDLATARLSIGVGMAILISPFILGSIADQLNLKVAFGLVIVMLAAIAVVTLVGVYLQPIAVL</sequence>
<feature type="transmembrane region" description="Helical" evidence="7">
    <location>
        <begin position="359"/>
        <end position="382"/>
    </location>
</feature>
<dbReference type="PANTHER" id="PTHR23514">
    <property type="entry name" value="BYPASS OF STOP CODON PROTEIN 6"/>
    <property type="match status" value="1"/>
</dbReference>
<dbReference type="InterPro" id="IPR011701">
    <property type="entry name" value="MFS"/>
</dbReference>
<feature type="transmembrane region" description="Helical" evidence="7">
    <location>
        <begin position="77"/>
        <end position="95"/>
    </location>
</feature>
<keyword evidence="5 7" id="KW-1133">Transmembrane helix</keyword>
<evidence type="ECO:0000256" key="6">
    <source>
        <dbReference type="ARBA" id="ARBA00023136"/>
    </source>
</evidence>
<name>A0ABR9UZP2_9CHRO</name>
<dbReference type="PROSITE" id="PS50850">
    <property type="entry name" value="MFS"/>
    <property type="match status" value="1"/>
</dbReference>
<feature type="transmembrane region" description="Helical" evidence="7">
    <location>
        <begin position="101"/>
        <end position="124"/>
    </location>
</feature>
<dbReference type="EMBL" id="JADEWN010000074">
    <property type="protein sequence ID" value="MBE9193015.1"/>
    <property type="molecule type" value="Genomic_DNA"/>
</dbReference>
<feature type="transmembrane region" description="Helical" evidence="7">
    <location>
        <begin position="207"/>
        <end position="229"/>
    </location>
</feature>
<feature type="transmembrane region" description="Helical" evidence="7">
    <location>
        <begin position="241"/>
        <end position="261"/>
    </location>
</feature>
<evidence type="ECO:0000256" key="7">
    <source>
        <dbReference type="SAM" id="Phobius"/>
    </source>
</evidence>
<feature type="transmembrane region" description="Helical" evidence="7">
    <location>
        <begin position="298"/>
        <end position="322"/>
    </location>
</feature>
<evidence type="ECO:0000256" key="3">
    <source>
        <dbReference type="ARBA" id="ARBA00022448"/>
    </source>
</evidence>
<evidence type="ECO:0000313" key="10">
    <source>
        <dbReference type="Proteomes" id="UP000651156"/>
    </source>
</evidence>
<proteinExistence type="inferred from homology"/>
<dbReference type="Proteomes" id="UP000651156">
    <property type="component" value="Unassembled WGS sequence"/>
</dbReference>
<feature type="transmembrane region" description="Helical" evidence="7">
    <location>
        <begin position="334"/>
        <end position="353"/>
    </location>
</feature>
<dbReference type="InterPro" id="IPR020846">
    <property type="entry name" value="MFS_dom"/>
</dbReference>
<dbReference type="InterPro" id="IPR051788">
    <property type="entry name" value="MFS_Transporter"/>
</dbReference>
<keyword evidence="6 7" id="KW-0472">Membrane</keyword>
<dbReference type="SUPFAM" id="SSF103473">
    <property type="entry name" value="MFS general substrate transporter"/>
    <property type="match status" value="1"/>
</dbReference>
<evidence type="ECO:0000256" key="5">
    <source>
        <dbReference type="ARBA" id="ARBA00022989"/>
    </source>
</evidence>
<evidence type="ECO:0000256" key="1">
    <source>
        <dbReference type="ARBA" id="ARBA00004651"/>
    </source>
</evidence>
<feature type="transmembrane region" description="Helical" evidence="7">
    <location>
        <begin position="273"/>
        <end position="292"/>
    </location>
</feature>
<dbReference type="InterPro" id="IPR036259">
    <property type="entry name" value="MFS_trans_sf"/>
</dbReference>
<organism evidence="9 10">
    <name type="scientific">Gloeocapsopsis crepidinum LEGE 06123</name>
    <dbReference type="NCBI Taxonomy" id="588587"/>
    <lineage>
        <taxon>Bacteria</taxon>
        <taxon>Bacillati</taxon>
        <taxon>Cyanobacteriota</taxon>
        <taxon>Cyanophyceae</taxon>
        <taxon>Oscillatoriophycideae</taxon>
        <taxon>Chroococcales</taxon>
        <taxon>Chroococcaceae</taxon>
        <taxon>Gloeocapsopsis</taxon>
    </lineage>
</organism>
<evidence type="ECO:0000256" key="2">
    <source>
        <dbReference type="ARBA" id="ARBA00008335"/>
    </source>
</evidence>
<evidence type="ECO:0000313" key="9">
    <source>
        <dbReference type="EMBL" id="MBE9193015.1"/>
    </source>
</evidence>
<dbReference type="RefSeq" id="WP_193934414.1">
    <property type="nucleotide sequence ID" value="NZ_CAWPMZ010000119.1"/>
</dbReference>
<comment type="subcellular location">
    <subcellularLocation>
        <location evidence="1">Cell membrane</location>
        <topology evidence="1">Multi-pass membrane protein</topology>
    </subcellularLocation>
</comment>
<feature type="transmembrane region" description="Helical" evidence="7">
    <location>
        <begin position="136"/>
        <end position="156"/>
    </location>
</feature>
<comment type="caution">
    <text evidence="9">The sequence shown here is derived from an EMBL/GenBank/DDBJ whole genome shotgun (WGS) entry which is preliminary data.</text>
</comment>
<dbReference type="Gene3D" id="1.20.1250.20">
    <property type="entry name" value="MFS general substrate transporter like domains"/>
    <property type="match status" value="2"/>
</dbReference>
<feature type="transmembrane region" description="Helical" evidence="7">
    <location>
        <begin position="42"/>
        <end position="65"/>
    </location>
</feature>
<protein>
    <submittedName>
        <fullName evidence="9">MFS transporter</fullName>
    </submittedName>
</protein>
<accession>A0ABR9UZP2</accession>
<evidence type="ECO:0000259" key="8">
    <source>
        <dbReference type="PROSITE" id="PS50850"/>
    </source>
</evidence>
<keyword evidence="4 7" id="KW-0812">Transmembrane</keyword>
<dbReference type="PANTHER" id="PTHR23514:SF3">
    <property type="entry name" value="BYPASS OF STOP CODON PROTEIN 6"/>
    <property type="match status" value="1"/>
</dbReference>
<evidence type="ECO:0000256" key="4">
    <source>
        <dbReference type="ARBA" id="ARBA00022692"/>
    </source>
</evidence>
<keyword evidence="3" id="KW-0813">Transport</keyword>
<keyword evidence="10" id="KW-1185">Reference proteome</keyword>
<dbReference type="Pfam" id="PF07690">
    <property type="entry name" value="MFS_1"/>
    <property type="match status" value="1"/>
</dbReference>